<dbReference type="SUPFAM" id="SSF51126">
    <property type="entry name" value="Pectin lyase-like"/>
    <property type="match status" value="1"/>
</dbReference>
<proteinExistence type="predicted"/>
<dbReference type="Gene3D" id="2.160.20.10">
    <property type="entry name" value="Single-stranded right-handed beta-helix, Pectin lyase-like"/>
    <property type="match status" value="1"/>
</dbReference>
<evidence type="ECO:0000313" key="1">
    <source>
        <dbReference type="EMBL" id="SUS04163.1"/>
    </source>
</evidence>
<sequence length="304" mass="32183">MLVVGPGRALGSPSSAARVVQDGDVVLIEAGEYYDCAIWTASDLTIIGAGPNVTITDTTCQGKALFVVRGDRSTVRNLTFARARVPDGNGAGIRLEGQGLTLERVRFVNNQVGLLAGASGSDAEVRISNCSFEGGGMGGLRPLFAVSVGSSRLLRIENSTFFGIKGGQIRSGADRMELLGNQIATGTGEAPAVAVLAMGGDVVMEDNLLTIGPNSPRPPAAVLATGQGTLILRRNRLINDGNQRVALLLDWTAAEPLLEDNHVEPDDDLWSDRGIWRHRASVAYYGLKDSVRAFAGRTKRWLGL</sequence>
<gene>
    <name evidence="1" type="ORF">DF3PB_120016</name>
</gene>
<dbReference type="InterPro" id="IPR012334">
    <property type="entry name" value="Pectin_lyas_fold"/>
</dbReference>
<protein>
    <submittedName>
        <fullName evidence="1">Uncharacterized protein</fullName>
    </submittedName>
</protein>
<reference evidence="1" key="1">
    <citation type="submission" date="2018-07" db="EMBL/GenBank/DDBJ databases">
        <authorList>
            <person name="Quirk P.G."/>
            <person name="Krulwich T.A."/>
        </authorList>
    </citation>
    <scope>NUCLEOTIDE SEQUENCE</scope>
</reference>
<name>A0A380TAM3_9ZZZZ</name>
<accession>A0A380TAM3</accession>
<organism evidence="1">
    <name type="scientific">metagenome</name>
    <dbReference type="NCBI Taxonomy" id="256318"/>
    <lineage>
        <taxon>unclassified sequences</taxon>
        <taxon>metagenomes</taxon>
    </lineage>
</organism>
<dbReference type="InterPro" id="IPR011050">
    <property type="entry name" value="Pectin_lyase_fold/virulence"/>
</dbReference>
<dbReference type="EMBL" id="UIDG01000024">
    <property type="protein sequence ID" value="SUS04163.1"/>
    <property type="molecule type" value="Genomic_DNA"/>
</dbReference>
<dbReference type="AlphaFoldDB" id="A0A380TAM3"/>